<dbReference type="PANTHER" id="PTHR43877">
    <property type="entry name" value="AMINOALKYLPHOSPHONATE N-ACETYLTRANSFERASE-RELATED-RELATED"/>
    <property type="match status" value="1"/>
</dbReference>
<evidence type="ECO:0000256" key="1">
    <source>
        <dbReference type="ARBA" id="ARBA00022679"/>
    </source>
</evidence>
<dbReference type="CDD" id="cd04301">
    <property type="entry name" value="NAT_SF"/>
    <property type="match status" value="1"/>
</dbReference>
<feature type="domain" description="N-acetyltransferase" evidence="3">
    <location>
        <begin position="3"/>
        <end position="151"/>
    </location>
</feature>
<dbReference type="OrthoDB" id="9803233at2"/>
<dbReference type="PROSITE" id="PS51186">
    <property type="entry name" value="GNAT"/>
    <property type="match status" value="1"/>
</dbReference>
<organism evidence="4 5">
    <name type="scientific">Dyella solisilvae</name>
    <dbReference type="NCBI Taxonomy" id="1920168"/>
    <lineage>
        <taxon>Bacteria</taxon>
        <taxon>Pseudomonadati</taxon>
        <taxon>Pseudomonadota</taxon>
        <taxon>Gammaproteobacteria</taxon>
        <taxon>Lysobacterales</taxon>
        <taxon>Rhodanobacteraceae</taxon>
        <taxon>Dyella</taxon>
    </lineage>
</organism>
<evidence type="ECO:0000259" key="3">
    <source>
        <dbReference type="PROSITE" id="PS51186"/>
    </source>
</evidence>
<accession>A0A370K4P9</accession>
<dbReference type="Pfam" id="PF00583">
    <property type="entry name" value="Acetyltransf_1"/>
    <property type="match status" value="1"/>
</dbReference>
<sequence length="151" mass="17273">MDIRLDDLRGPEIAALLQEHLDDMKLHSPPESIHALDLDKLRQPDISFWTLWQDGELLGCGAIRQLDVTHGEIKSMRTSMRHRRKGVAARMLRHILDEAARRGYHRLSLETGSPAAFTPARELYARFGFVPCGPFADYAEDPYSVFMTREL</sequence>
<reference evidence="4 5" key="1">
    <citation type="submission" date="2018-07" db="EMBL/GenBank/DDBJ databases">
        <title>Dyella solisilvae sp. nov., isolated from the pine and broad-leaved mixed forest soil.</title>
        <authorList>
            <person name="Gao Z."/>
            <person name="Qiu L."/>
        </authorList>
    </citation>
    <scope>NUCLEOTIDE SEQUENCE [LARGE SCALE GENOMIC DNA]</scope>
    <source>
        <strain evidence="4 5">DHG54</strain>
    </source>
</reference>
<keyword evidence="1 4" id="KW-0808">Transferase</keyword>
<evidence type="ECO:0000313" key="4">
    <source>
        <dbReference type="EMBL" id="RDI97631.1"/>
    </source>
</evidence>
<dbReference type="InterPro" id="IPR000182">
    <property type="entry name" value="GNAT_dom"/>
</dbReference>
<dbReference type="AlphaFoldDB" id="A0A370K4P9"/>
<name>A0A370K4P9_9GAMM</name>
<dbReference type="GO" id="GO:0016747">
    <property type="term" value="F:acyltransferase activity, transferring groups other than amino-acyl groups"/>
    <property type="evidence" value="ECO:0007669"/>
    <property type="project" value="InterPro"/>
</dbReference>
<dbReference type="InterPro" id="IPR050832">
    <property type="entry name" value="Bact_Acetyltransf"/>
</dbReference>
<dbReference type="Proteomes" id="UP000254711">
    <property type="component" value="Unassembled WGS sequence"/>
</dbReference>
<dbReference type="RefSeq" id="WP_114825949.1">
    <property type="nucleotide sequence ID" value="NZ_QQSY01000004.1"/>
</dbReference>
<dbReference type="SUPFAM" id="SSF55729">
    <property type="entry name" value="Acyl-CoA N-acyltransferases (Nat)"/>
    <property type="match status" value="1"/>
</dbReference>
<protein>
    <submittedName>
        <fullName evidence="4">GNAT family N-acetyltransferase</fullName>
    </submittedName>
</protein>
<dbReference type="Gene3D" id="3.40.630.30">
    <property type="match status" value="1"/>
</dbReference>
<evidence type="ECO:0000256" key="2">
    <source>
        <dbReference type="ARBA" id="ARBA00023315"/>
    </source>
</evidence>
<comment type="caution">
    <text evidence="4">The sequence shown here is derived from an EMBL/GenBank/DDBJ whole genome shotgun (WGS) entry which is preliminary data.</text>
</comment>
<keyword evidence="5" id="KW-1185">Reference proteome</keyword>
<dbReference type="InterPro" id="IPR016181">
    <property type="entry name" value="Acyl_CoA_acyltransferase"/>
</dbReference>
<gene>
    <name evidence="4" type="ORF">DVT68_15170</name>
</gene>
<dbReference type="PANTHER" id="PTHR43877:SF5">
    <property type="entry name" value="BLL8307 PROTEIN"/>
    <property type="match status" value="1"/>
</dbReference>
<evidence type="ECO:0000313" key="5">
    <source>
        <dbReference type="Proteomes" id="UP000254711"/>
    </source>
</evidence>
<keyword evidence="2" id="KW-0012">Acyltransferase</keyword>
<proteinExistence type="predicted"/>
<dbReference type="EMBL" id="QQSY01000004">
    <property type="protein sequence ID" value="RDI97631.1"/>
    <property type="molecule type" value="Genomic_DNA"/>
</dbReference>